<keyword evidence="2" id="KW-1185">Reference proteome</keyword>
<name>A0ACB7ED26_NIBAL</name>
<dbReference type="Proteomes" id="UP000805704">
    <property type="component" value="Chromosome 9"/>
</dbReference>
<organism evidence="1 2">
    <name type="scientific">Nibea albiflora</name>
    <name type="common">Yellow drum</name>
    <name type="synonym">Corvina albiflora</name>
    <dbReference type="NCBI Taxonomy" id="240163"/>
    <lineage>
        <taxon>Eukaryota</taxon>
        <taxon>Metazoa</taxon>
        <taxon>Chordata</taxon>
        <taxon>Craniata</taxon>
        <taxon>Vertebrata</taxon>
        <taxon>Euteleostomi</taxon>
        <taxon>Actinopterygii</taxon>
        <taxon>Neopterygii</taxon>
        <taxon>Teleostei</taxon>
        <taxon>Neoteleostei</taxon>
        <taxon>Acanthomorphata</taxon>
        <taxon>Eupercaria</taxon>
        <taxon>Sciaenidae</taxon>
        <taxon>Nibea</taxon>
    </lineage>
</organism>
<accession>A0ACB7ED26</accession>
<comment type="caution">
    <text evidence="1">The sequence shown here is derived from an EMBL/GenBank/DDBJ whole genome shotgun (WGS) entry which is preliminary data.</text>
</comment>
<evidence type="ECO:0000313" key="1">
    <source>
        <dbReference type="EMBL" id="KAG7999846.1"/>
    </source>
</evidence>
<reference evidence="1" key="1">
    <citation type="submission" date="2020-04" db="EMBL/GenBank/DDBJ databases">
        <title>A chromosome-scale assembly and high-density genetic map of the yellow drum (Nibea albiflora) genome.</title>
        <authorList>
            <person name="Xu D."/>
            <person name="Zhang W."/>
            <person name="Chen R."/>
            <person name="Tan P."/>
            <person name="Wang L."/>
            <person name="Song H."/>
            <person name="Tian L."/>
            <person name="Zhu Q."/>
            <person name="Wang B."/>
        </authorList>
    </citation>
    <scope>NUCLEOTIDE SEQUENCE</scope>
    <source>
        <strain evidence="1">ZJHYS-2018</strain>
    </source>
</reference>
<dbReference type="EMBL" id="CM024797">
    <property type="protein sequence ID" value="KAG7999846.1"/>
    <property type="molecule type" value="Genomic_DNA"/>
</dbReference>
<evidence type="ECO:0000313" key="2">
    <source>
        <dbReference type="Proteomes" id="UP000805704"/>
    </source>
</evidence>
<sequence length="196" mass="22241">NYTKDNKTQGIMEKSQWDLKRIRFQHKRLTRFDDFVHTYKRMHQALLREHKDSLKIKKKLDTEPTINTLLEEAGQPPSTKMQEDEQLVMEGLFHLYAKQLNLGRAIFLLDHYTAGVILFGTADRVRQHSLRRLLAEGILGLPALAESPVRTGGAVAAASTGDGQYDPPVVKAERTAEPQLAGVTPDVRVVEWKSNR</sequence>
<proteinExistence type="predicted"/>
<protein>
    <submittedName>
        <fullName evidence="1">Uncharacterized protein</fullName>
    </submittedName>
</protein>
<gene>
    <name evidence="1" type="ORF">GBF38_001902</name>
</gene>
<feature type="non-terminal residue" evidence="1">
    <location>
        <position position="1"/>
    </location>
</feature>